<sequence length="68" mass="7787">MHKFIYLFLILALTACSTHSVKLGKKCTKVASDDTYEKSFVWIVNKTNVDTFDEKINKENCTLNGEKL</sequence>
<dbReference type="AlphaFoldDB" id="A0A383F2A8"/>
<accession>A0A383F2A8</accession>
<evidence type="ECO:0008006" key="2">
    <source>
        <dbReference type="Google" id="ProtNLM"/>
    </source>
</evidence>
<proteinExistence type="predicted"/>
<organism evidence="1">
    <name type="scientific">marine metagenome</name>
    <dbReference type="NCBI Taxonomy" id="408172"/>
    <lineage>
        <taxon>unclassified sequences</taxon>
        <taxon>metagenomes</taxon>
        <taxon>ecological metagenomes</taxon>
    </lineage>
</organism>
<protein>
    <recommendedName>
        <fullName evidence="2">Lipoprotein</fullName>
    </recommendedName>
</protein>
<gene>
    <name evidence="1" type="ORF">METZ01_LOCUS515667</name>
</gene>
<evidence type="ECO:0000313" key="1">
    <source>
        <dbReference type="EMBL" id="SVE62813.1"/>
    </source>
</evidence>
<dbReference type="PROSITE" id="PS51257">
    <property type="entry name" value="PROKAR_LIPOPROTEIN"/>
    <property type="match status" value="1"/>
</dbReference>
<dbReference type="EMBL" id="UINC01230611">
    <property type="protein sequence ID" value="SVE62813.1"/>
    <property type="molecule type" value="Genomic_DNA"/>
</dbReference>
<name>A0A383F2A8_9ZZZZ</name>
<reference evidence="1" key="1">
    <citation type="submission" date="2018-05" db="EMBL/GenBank/DDBJ databases">
        <authorList>
            <person name="Lanie J.A."/>
            <person name="Ng W.-L."/>
            <person name="Kazmierczak K.M."/>
            <person name="Andrzejewski T.M."/>
            <person name="Davidsen T.M."/>
            <person name="Wayne K.J."/>
            <person name="Tettelin H."/>
            <person name="Glass J.I."/>
            <person name="Rusch D."/>
            <person name="Podicherti R."/>
            <person name="Tsui H.-C.T."/>
            <person name="Winkler M.E."/>
        </authorList>
    </citation>
    <scope>NUCLEOTIDE SEQUENCE</scope>
</reference>